<feature type="compositionally biased region" description="Polar residues" evidence="18">
    <location>
        <begin position="459"/>
        <end position="471"/>
    </location>
</feature>
<reference evidence="20" key="1">
    <citation type="submission" date="2025-08" db="UniProtKB">
        <authorList>
            <consortium name="Ensembl"/>
        </authorList>
    </citation>
    <scope>IDENTIFICATION</scope>
</reference>
<protein>
    <recommendedName>
        <fullName evidence="16">Centrosomal protein of 164 kDa</fullName>
    </recommendedName>
</protein>
<feature type="compositionally biased region" description="Low complexity" evidence="18">
    <location>
        <begin position="287"/>
        <end position="298"/>
    </location>
</feature>
<feature type="domain" description="WW" evidence="19">
    <location>
        <begin position="56"/>
        <end position="89"/>
    </location>
</feature>
<evidence type="ECO:0000256" key="9">
    <source>
        <dbReference type="ARBA" id="ARBA00023054"/>
    </source>
</evidence>
<feature type="coiled-coil region" evidence="17">
    <location>
        <begin position="971"/>
        <end position="1043"/>
    </location>
</feature>
<feature type="coiled-coil region" evidence="17">
    <location>
        <begin position="1142"/>
        <end position="1183"/>
    </location>
</feature>
<evidence type="ECO:0000313" key="20">
    <source>
        <dbReference type="Ensembl" id="ENSLCNP00005025294.1"/>
    </source>
</evidence>
<keyword evidence="6" id="KW-0227">DNA damage</keyword>
<feature type="compositionally biased region" description="Acidic residues" evidence="18">
    <location>
        <begin position="218"/>
        <end position="227"/>
    </location>
</feature>
<evidence type="ECO:0000256" key="2">
    <source>
        <dbReference type="ARBA" id="ARBA00004123"/>
    </source>
</evidence>
<feature type="region of interest" description="Disordered" evidence="18">
    <location>
        <begin position="675"/>
        <end position="740"/>
    </location>
</feature>
<feature type="compositionally biased region" description="Basic and acidic residues" evidence="18">
    <location>
        <begin position="787"/>
        <end position="800"/>
    </location>
</feature>
<feature type="region of interest" description="Disordered" evidence="18">
    <location>
        <begin position="171"/>
        <end position="190"/>
    </location>
</feature>
<evidence type="ECO:0000256" key="13">
    <source>
        <dbReference type="ARBA" id="ARBA00023306"/>
    </source>
</evidence>
<dbReference type="GO" id="GO:0005634">
    <property type="term" value="C:nucleus"/>
    <property type="evidence" value="ECO:0007669"/>
    <property type="project" value="UniProtKB-SubCell"/>
</dbReference>
<dbReference type="GO" id="GO:0005813">
    <property type="term" value="C:centrosome"/>
    <property type="evidence" value="ECO:0007669"/>
    <property type="project" value="TreeGrafter"/>
</dbReference>
<feature type="region of interest" description="Disordered" evidence="18">
    <location>
        <begin position="250"/>
        <end position="412"/>
    </location>
</feature>
<evidence type="ECO:0000256" key="5">
    <source>
        <dbReference type="ARBA" id="ARBA00022618"/>
    </source>
</evidence>
<dbReference type="InterPro" id="IPR036020">
    <property type="entry name" value="WW_dom_sf"/>
</dbReference>
<evidence type="ECO:0000256" key="14">
    <source>
        <dbReference type="ARBA" id="ARBA00056906"/>
    </source>
</evidence>
<keyword evidence="5" id="KW-0132">Cell division</keyword>
<feature type="compositionally biased region" description="Low complexity" evidence="18">
    <location>
        <begin position="561"/>
        <end position="578"/>
    </location>
</feature>
<keyword evidence="13" id="KW-0131">Cell cycle</keyword>
<sequence length="1439" mass="160904">MAGRPIRIGDQLVLEEDYDETYIPSEQEILEFAREIGIDPVKEPELMWLAREGIVAPLPVEWKPCQDITGDIYYFNFANGQSTWDHPCDEHYRNLVIQERRKLSTPGAVNKKDKKKKKEKKDKKDKETSKSLLAPGSSLAPVHVPLGGLAPLRGLVDAPASALRGSQSVSLGSSVESGQLGELTLPPQGLKTSAYTKGLLGSIHEDKKALSLLALGEESNEEDEAESDNQSVRSSSELLKNLHLDIGALGGDFEYEESPRTSQPEEKKDASLDSEAAGPPTPGKLFSQDADSSLSSADGTGQQGRGASAWLLEKEKDEKSDSGIPRSGVDPGGSLPAKANKKEAPEAPADVGEEGSRKGEVEGGAEGGRRRKEEPKEEASVQKESRSDASEELEISEQVKELQLSDSAASDPKSFLELDFGFRSRISEHLMDVDVLSPTLATAACPQAQRLGREDKDGSQSSPDEPQSKRCNGSERYGTSCPPLGPGRRLQSPLQSQATEEGPPEASEGQPEQKRAEEPGEDSAGSSIPAGSLRREETPSPPAAPARGREQRSGAEEPEEGAASPAAPASPEVRAAEPATPPKQASLRAMEEAVAHDLEQDQRRLLESKREKIQQLREKLWQEEEEEVLQLHQQKEKSLSSLKAQLRKATEEEETRMREEESRRLAQLLAQVQSHVEADESQIRAEQEASLQRLREESESLQKAERASLEQRNRQMLAQLKEEMEASEERERASLKAEKERALQQLREQLEGERKEAVAALESEHRAELERLSSSLEAKHREVVSSLRKKMEEAQQREEAQLQESLGRAEQRAHQKAHQVFQYEQELSDLLREKRQQVEREHERKMDRMKEEHQQVLAEAREQYEAEERKQRAELLGHLTCELERLRRSHERELEAVRQTQDRQLEDLRRRHREQERKLQNLEVELETRTKDVKARLAQLDIQVRERELRTGSPGALDRGVIEATANHHHLEEAKKEHTHLLETNQQLRRILDELRAHKLELESQVDVLQTQRRRLQKQVSDLEAETQRKQEVLNELAAKESNASSRVEPDLHIEDLRKSLGTVSSLSFASLSNPSALASPSVRHYLSAEGLALRSAKEFLVRQTRSMRRRQTALKAAQQHWCQELAGAQEAAQDPPGTKALEDVCKDLEEETRHLDEMKSAMRKGHDLLKKKEEKLNQLESSLLEEVPDEDILRGAPPKKVVTFDLSDTEDTSSASSESCPLPHREWWHQPRGGPHATFPNKIYYLSSSLQRISSQLNGVLSMLGSLNPQPPLPLFTSTPAHVPPRAAGSTSIPACPSRLSPSPLATPSSTQWAWDPGLGPRLSSSAAQTVDDFLVEKWRKYFPAGVPFLSTGPAPLENRLGYVSASEQLRLLQRAHPQVSEVGSTDVQGLIEANRKWLQRYKNDPKRLFSAGPRLAASSDFLQLGLDENNRLKVYHY</sequence>
<dbReference type="GO" id="GO:0005814">
    <property type="term" value="C:centriole"/>
    <property type="evidence" value="ECO:0007669"/>
    <property type="project" value="UniProtKB-SubCell"/>
</dbReference>
<evidence type="ECO:0000256" key="4">
    <source>
        <dbReference type="ARBA" id="ARBA00022553"/>
    </source>
</evidence>
<feature type="compositionally biased region" description="Basic and acidic residues" evidence="18">
    <location>
        <begin position="257"/>
        <end position="271"/>
    </location>
</feature>
<dbReference type="Ensembl" id="ENSLCNT00005028259.1">
    <property type="protein sequence ID" value="ENSLCNP00005025294.1"/>
    <property type="gene ID" value="ENSLCNG00005016425.1"/>
</dbReference>
<dbReference type="GO" id="GO:0060271">
    <property type="term" value="P:cilium assembly"/>
    <property type="evidence" value="ECO:0007669"/>
    <property type="project" value="TreeGrafter"/>
</dbReference>
<feature type="region of interest" description="Disordered" evidence="18">
    <location>
        <begin position="1283"/>
        <end position="1312"/>
    </location>
</feature>
<dbReference type="Proteomes" id="UP000472241">
    <property type="component" value="Unplaced"/>
</dbReference>
<dbReference type="CDD" id="cd00201">
    <property type="entry name" value="WW"/>
    <property type="match status" value="1"/>
</dbReference>
<keyword evidence="10" id="KW-0234">DNA repair</keyword>
<keyword evidence="12" id="KW-0539">Nucleus</keyword>
<evidence type="ECO:0000256" key="17">
    <source>
        <dbReference type="SAM" id="Coils"/>
    </source>
</evidence>
<dbReference type="PROSITE" id="PS50020">
    <property type="entry name" value="WW_DOMAIN_2"/>
    <property type="match status" value="1"/>
</dbReference>
<feature type="compositionally biased region" description="Basic and acidic residues" evidence="18">
    <location>
        <begin position="589"/>
        <end position="601"/>
    </location>
</feature>
<evidence type="ECO:0000256" key="15">
    <source>
        <dbReference type="ARBA" id="ARBA00061715"/>
    </source>
</evidence>
<organism evidence="20 21">
    <name type="scientific">Lynx canadensis</name>
    <name type="common">Canada lynx</name>
    <name type="synonym">Felis canadensis</name>
    <dbReference type="NCBI Taxonomy" id="61383"/>
    <lineage>
        <taxon>Eukaryota</taxon>
        <taxon>Metazoa</taxon>
        <taxon>Chordata</taxon>
        <taxon>Craniata</taxon>
        <taxon>Vertebrata</taxon>
        <taxon>Euteleostomi</taxon>
        <taxon>Mammalia</taxon>
        <taxon>Eutheria</taxon>
        <taxon>Laurasiatheria</taxon>
        <taxon>Carnivora</taxon>
        <taxon>Feliformia</taxon>
        <taxon>Felidae</taxon>
        <taxon>Felinae</taxon>
        <taxon>Lynx</taxon>
    </lineage>
</organism>
<feature type="region of interest" description="Disordered" evidence="18">
    <location>
        <begin position="217"/>
        <end position="236"/>
    </location>
</feature>
<evidence type="ECO:0000256" key="1">
    <source>
        <dbReference type="ARBA" id="ARBA00004114"/>
    </source>
</evidence>
<keyword evidence="8" id="KW-0970">Cilium biogenesis/degradation</keyword>
<dbReference type="GO" id="GO:0006281">
    <property type="term" value="P:DNA repair"/>
    <property type="evidence" value="ECO:0007669"/>
    <property type="project" value="UniProtKB-KW"/>
</dbReference>
<evidence type="ECO:0000256" key="7">
    <source>
        <dbReference type="ARBA" id="ARBA00022776"/>
    </source>
</evidence>
<dbReference type="PANTHER" id="PTHR18902:SF27">
    <property type="entry name" value="CENTROSOMAL PROTEIN OF 164 KDA"/>
    <property type="match status" value="1"/>
</dbReference>
<evidence type="ECO:0000259" key="19">
    <source>
        <dbReference type="PROSITE" id="PS50020"/>
    </source>
</evidence>
<feature type="region of interest" description="Disordered" evidence="18">
    <location>
        <begin position="787"/>
        <end position="812"/>
    </location>
</feature>
<keyword evidence="11" id="KW-0206">Cytoskeleton</keyword>
<gene>
    <name evidence="20" type="primary">CEP164</name>
</gene>
<comment type="subcellular location">
    <subcellularLocation>
        <location evidence="1">Cytoplasm</location>
        <location evidence="1">Cytoskeleton</location>
        <location evidence="1">Microtubule organizing center</location>
        <location evidence="1">Centrosome</location>
        <location evidence="1">Centriole</location>
    </subcellularLocation>
    <subcellularLocation>
        <location evidence="2">Nucleus</location>
    </subcellularLocation>
</comment>
<evidence type="ECO:0000256" key="18">
    <source>
        <dbReference type="SAM" id="MobiDB-lite"/>
    </source>
</evidence>
<feature type="compositionally biased region" description="Basic and acidic residues" evidence="18">
    <location>
        <begin position="676"/>
        <end position="713"/>
    </location>
</feature>
<evidence type="ECO:0000256" key="3">
    <source>
        <dbReference type="ARBA" id="ARBA00022490"/>
    </source>
</evidence>
<keyword evidence="3" id="KW-0963">Cytoplasm</keyword>
<comment type="function">
    <text evidence="14">Plays a role in microtubule organization and/or maintenance for the formation of primary cilia (PC), a microtubule-based structure that protrudes from the surface of epithelial cells. Plays a critical role in G2/M checkpoint and nuclear divisions. A key player in the DNA damage-activated ATR/ATM signaling cascade since it is required for the proper phosphorylation of H2AX, RPA, CHEK2 and CHEK1. Plays a critical role in chromosome segregation, acting as a mediator required for the maintenance of genomic stability through modulation of MDC1, RPA and CHEK1.</text>
</comment>
<feature type="compositionally biased region" description="Basic residues" evidence="18">
    <location>
        <begin position="112"/>
        <end position="121"/>
    </location>
</feature>
<reference evidence="20" key="2">
    <citation type="submission" date="2025-09" db="UniProtKB">
        <authorList>
            <consortium name="Ensembl"/>
        </authorList>
    </citation>
    <scope>IDENTIFICATION</scope>
</reference>
<keyword evidence="9 17" id="KW-0175">Coiled coil</keyword>
<feature type="compositionally biased region" description="Low complexity" evidence="18">
    <location>
        <begin position="1298"/>
        <end position="1312"/>
    </location>
</feature>
<feature type="compositionally biased region" description="Low complexity" evidence="18">
    <location>
        <begin position="171"/>
        <end position="182"/>
    </location>
</feature>
<evidence type="ECO:0000256" key="10">
    <source>
        <dbReference type="ARBA" id="ARBA00023204"/>
    </source>
</evidence>
<feature type="region of interest" description="Disordered" evidence="18">
    <location>
        <begin position="625"/>
        <end position="663"/>
    </location>
</feature>
<evidence type="ECO:0000313" key="21">
    <source>
        <dbReference type="Proteomes" id="UP000472241"/>
    </source>
</evidence>
<feature type="region of interest" description="Disordered" evidence="18">
    <location>
        <begin position="103"/>
        <end position="137"/>
    </location>
</feature>
<feature type="region of interest" description="Disordered" evidence="18">
    <location>
        <begin position="446"/>
        <end position="601"/>
    </location>
</feature>
<dbReference type="InterPro" id="IPR051841">
    <property type="entry name" value="MT-Golgi_org_protein"/>
</dbReference>
<dbReference type="FunFam" id="3.30.1470.10:FF:000001">
    <property type="entry name" value="Centrosomal protein of 164 kDa"/>
    <property type="match status" value="1"/>
</dbReference>
<accession>A0A667HYQ6</accession>
<evidence type="ECO:0000256" key="11">
    <source>
        <dbReference type="ARBA" id="ARBA00023212"/>
    </source>
</evidence>
<dbReference type="Pfam" id="PF00397">
    <property type="entry name" value="WW"/>
    <property type="match status" value="1"/>
</dbReference>
<dbReference type="GO" id="GO:0097539">
    <property type="term" value="C:ciliary transition fiber"/>
    <property type="evidence" value="ECO:0007669"/>
    <property type="project" value="TreeGrafter"/>
</dbReference>
<dbReference type="GO" id="GO:0051301">
    <property type="term" value="P:cell division"/>
    <property type="evidence" value="ECO:0007669"/>
    <property type="project" value="UniProtKB-KW"/>
</dbReference>
<feature type="compositionally biased region" description="Basic and acidic residues" evidence="18">
    <location>
        <begin position="354"/>
        <end position="389"/>
    </location>
</feature>
<evidence type="ECO:0000256" key="6">
    <source>
        <dbReference type="ARBA" id="ARBA00022763"/>
    </source>
</evidence>
<keyword evidence="7" id="KW-0498">Mitosis</keyword>
<evidence type="ECO:0000256" key="16">
    <source>
        <dbReference type="ARBA" id="ARBA00067900"/>
    </source>
</evidence>
<name>A0A667HYQ6_LYNCA</name>
<dbReference type="PROSITE" id="PS01159">
    <property type="entry name" value="WW_DOMAIN_1"/>
    <property type="match status" value="1"/>
</dbReference>
<dbReference type="Gene3D" id="3.30.1470.10">
    <property type="entry name" value="Photosystem I PsaD, reaction center subunit II"/>
    <property type="match status" value="1"/>
</dbReference>
<comment type="subunit">
    <text evidence="15">Interacts (via N-terminus) with ATRIP. Interacts with ATM, ATR and MDC1. Interacts with XPA (via N-terminus) upon UV irradiation. Interacts with CEP83, CCDC92, TTBK2, DVL3, NPHP3 and weakly with NPHP4. Interacts with DZIP1.</text>
</comment>
<dbReference type="SUPFAM" id="SSF51045">
    <property type="entry name" value="WW domain"/>
    <property type="match status" value="1"/>
</dbReference>
<dbReference type="InterPro" id="IPR001202">
    <property type="entry name" value="WW_dom"/>
</dbReference>
<feature type="compositionally biased region" description="Basic and acidic residues" evidence="18">
    <location>
        <begin position="720"/>
        <end position="740"/>
    </location>
</feature>
<evidence type="ECO:0000256" key="12">
    <source>
        <dbReference type="ARBA" id="ARBA00023242"/>
    </source>
</evidence>
<dbReference type="PANTHER" id="PTHR18902">
    <property type="entry name" value="NUCLEAR MITOTIC APPARATUS PROTEIN 1-RELATED"/>
    <property type="match status" value="1"/>
</dbReference>
<keyword evidence="21" id="KW-1185">Reference proteome</keyword>
<evidence type="ECO:0000256" key="8">
    <source>
        <dbReference type="ARBA" id="ARBA00022794"/>
    </source>
</evidence>
<feature type="compositionally biased region" description="Basic and acidic residues" evidence="18">
    <location>
        <begin position="312"/>
        <end position="321"/>
    </location>
</feature>
<dbReference type="SMART" id="SM00456">
    <property type="entry name" value="WW"/>
    <property type="match status" value="1"/>
</dbReference>
<proteinExistence type="predicted"/>
<keyword evidence="4" id="KW-0597">Phosphoprotein</keyword>